<feature type="binding site" evidence="12 15">
    <location>
        <position position="45"/>
    </location>
    <ligand>
        <name>pyruvate</name>
        <dbReference type="ChEBI" id="CHEBI:15361"/>
    </ligand>
</feature>
<dbReference type="PROSITE" id="PS00665">
    <property type="entry name" value="DHDPS_1"/>
    <property type="match status" value="1"/>
</dbReference>
<feature type="active site" description="Proton donor/acceptor" evidence="12 14">
    <location>
        <position position="133"/>
    </location>
</feature>
<evidence type="ECO:0000256" key="12">
    <source>
        <dbReference type="HAMAP-Rule" id="MF_00418"/>
    </source>
</evidence>
<dbReference type="PIRSF" id="PIRSF001365">
    <property type="entry name" value="DHDPS"/>
    <property type="match status" value="1"/>
</dbReference>
<dbReference type="STRING" id="634430.SAMN04488241_101276"/>
<keyword evidence="6 12" id="KW-0028">Amino-acid biosynthesis</keyword>
<gene>
    <name evidence="12" type="primary">dapA</name>
    <name evidence="16" type="ORF">SAMN04488241_101276</name>
</gene>
<dbReference type="PANTHER" id="PTHR12128">
    <property type="entry name" value="DIHYDRODIPICOLINATE SYNTHASE"/>
    <property type="match status" value="1"/>
</dbReference>
<evidence type="ECO:0000256" key="5">
    <source>
        <dbReference type="ARBA" id="ARBA00022490"/>
    </source>
</evidence>
<dbReference type="NCBIfam" id="TIGR00674">
    <property type="entry name" value="dapA"/>
    <property type="match status" value="1"/>
</dbReference>
<dbReference type="PANTHER" id="PTHR12128:SF66">
    <property type="entry name" value="4-HYDROXY-2-OXOGLUTARATE ALDOLASE, MITOCHONDRIAL"/>
    <property type="match status" value="1"/>
</dbReference>
<organism evidence="16 17">
    <name type="scientific">Sphingomonas rubra</name>
    <dbReference type="NCBI Taxonomy" id="634430"/>
    <lineage>
        <taxon>Bacteria</taxon>
        <taxon>Pseudomonadati</taxon>
        <taxon>Pseudomonadota</taxon>
        <taxon>Alphaproteobacteria</taxon>
        <taxon>Sphingomonadales</taxon>
        <taxon>Sphingomonadaceae</taxon>
        <taxon>Sphingomonas</taxon>
    </lineage>
</organism>
<dbReference type="Gene3D" id="3.20.20.70">
    <property type="entry name" value="Aldolase class I"/>
    <property type="match status" value="1"/>
</dbReference>
<dbReference type="GO" id="GO:0009089">
    <property type="term" value="P:lysine biosynthetic process via diaminopimelate"/>
    <property type="evidence" value="ECO:0007669"/>
    <property type="project" value="UniProtKB-UniRule"/>
</dbReference>
<comment type="caution">
    <text evidence="12">Was originally thought to be a dihydrodipicolinate synthase (DHDPS), catalyzing the condensation of (S)-aspartate-beta-semialdehyde [(S)-ASA] and pyruvate to dihydrodipicolinate (DHDP). However, it was shown in E.coli that the product of the enzymatic reaction is not dihydrodipicolinate but in fact (4S)-4-hydroxy-2,3,4,5-tetrahydro-(2S)-dipicolinic acid (HTPA), and that the consecutive dehydration reaction leading to DHDP is not spontaneous but catalyzed by DapB.</text>
</comment>
<dbReference type="SUPFAM" id="SSF51569">
    <property type="entry name" value="Aldolase"/>
    <property type="match status" value="1"/>
</dbReference>
<dbReference type="InterPro" id="IPR020624">
    <property type="entry name" value="Schiff_base-form_aldolases_CS"/>
</dbReference>
<feature type="site" description="Part of a proton relay during catalysis" evidence="12">
    <location>
        <position position="107"/>
    </location>
</feature>
<keyword evidence="5 12" id="KW-0963">Cytoplasm</keyword>
<dbReference type="InterPro" id="IPR002220">
    <property type="entry name" value="DapA-like"/>
</dbReference>
<comment type="similarity">
    <text evidence="3 12 13">Belongs to the DapA family.</text>
</comment>
<evidence type="ECO:0000256" key="15">
    <source>
        <dbReference type="PIRSR" id="PIRSR001365-2"/>
    </source>
</evidence>
<evidence type="ECO:0000256" key="6">
    <source>
        <dbReference type="ARBA" id="ARBA00022605"/>
    </source>
</evidence>
<evidence type="ECO:0000256" key="10">
    <source>
        <dbReference type="ARBA" id="ARBA00023270"/>
    </source>
</evidence>
<evidence type="ECO:0000313" key="16">
    <source>
        <dbReference type="EMBL" id="SFP38294.1"/>
    </source>
</evidence>
<dbReference type="Pfam" id="PF00701">
    <property type="entry name" value="DHDPS"/>
    <property type="match status" value="1"/>
</dbReference>
<evidence type="ECO:0000256" key="4">
    <source>
        <dbReference type="ARBA" id="ARBA00012086"/>
    </source>
</evidence>
<dbReference type="InterPro" id="IPR005263">
    <property type="entry name" value="DapA"/>
</dbReference>
<name>A0A1I5PWF0_9SPHN</name>
<comment type="subunit">
    <text evidence="12">Homotetramer; dimer of dimers.</text>
</comment>
<dbReference type="EC" id="4.3.3.7" evidence="4 12"/>
<reference evidence="17" key="1">
    <citation type="submission" date="2016-10" db="EMBL/GenBank/DDBJ databases">
        <authorList>
            <person name="Varghese N."/>
            <person name="Submissions S."/>
        </authorList>
    </citation>
    <scope>NUCLEOTIDE SEQUENCE [LARGE SCALE GENOMIC DNA]</scope>
    <source>
        <strain evidence="17">CGMCC 1.9113</strain>
    </source>
</reference>
<comment type="pathway">
    <text evidence="2 12">Amino-acid biosynthesis; L-lysine biosynthesis via DAP pathway; (S)-tetrahydrodipicolinate from L-aspartate: step 3/4.</text>
</comment>
<dbReference type="SMART" id="SM01130">
    <property type="entry name" value="DHDPS"/>
    <property type="match status" value="1"/>
</dbReference>
<comment type="catalytic activity">
    <reaction evidence="11 12">
        <text>L-aspartate 4-semialdehyde + pyruvate = (2S,4S)-4-hydroxy-2,3,4,5-tetrahydrodipicolinate + H2O + H(+)</text>
        <dbReference type="Rhea" id="RHEA:34171"/>
        <dbReference type="ChEBI" id="CHEBI:15361"/>
        <dbReference type="ChEBI" id="CHEBI:15377"/>
        <dbReference type="ChEBI" id="CHEBI:15378"/>
        <dbReference type="ChEBI" id="CHEBI:67139"/>
        <dbReference type="ChEBI" id="CHEBI:537519"/>
        <dbReference type="EC" id="4.3.3.7"/>
    </reaction>
</comment>
<keyword evidence="10 12" id="KW-0704">Schiff base</keyword>
<evidence type="ECO:0000256" key="8">
    <source>
        <dbReference type="ARBA" id="ARBA00023154"/>
    </source>
</evidence>
<dbReference type="RefSeq" id="WP_093330299.1">
    <property type="nucleotide sequence ID" value="NZ_FOXP01000001.1"/>
</dbReference>
<evidence type="ECO:0000256" key="3">
    <source>
        <dbReference type="ARBA" id="ARBA00007592"/>
    </source>
</evidence>
<accession>A0A1I5PWF0</accession>
<dbReference type="PRINTS" id="PR00146">
    <property type="entry name" value="DHPICSNTHASE"/>
</dbReference>
<evidence type="ECO:0000256" key="9">
    <source>
        <dbReference type="ARBA" id="ARBA00023239"/>
    </source>
</evidence>
<dbReference type="GO" id="GO:0008840">
    <property type="term" value="F:4-hydroxy-tetrahydrodipicolinate synthase activity"/>
    <property type="evidence" value="ECO:0007669"/>
    <property type="project" value="UniProtKB-UniRule"/>
</dbReference>
<dbReference type="Proteomes" id="UP000199586">
    <property type="component" value="Unassembled WGS sequence"/>
</dbReference>
<dbReference type="EMBL" id="FOXP01000001">
    <property type="protein sequence ID" value="SFP38294.1"/>
    <property type="molecule type" value="Genomic_DNA"/>
</dbReference>
<evidence type="ECO:0000256" key="14">
    <source>
        <dbReference type="PIRSR" id="PIRSR001365-1"/>
    </source>
</evidence>
<dbReference type="InterPro" id="IPR013785">
    <property type="entry name" value="Aldolase_TIM"/>
</dbReference>
<comment type="subcellular location">
    <subcellularLocation>
        <location evidence="12">Cytoplasm</location>
    </subcellularLocation>
</comment>
<dbReference type="GO" id="GO:0005829">
    <property type="term" value="C:cytosol"/>
    <property type="evidence" value="ECO:0007669"/>
    <property type="project" value="TreeGrafter"/>
</dbReference>
<dbReference type="GO" id="GO:0019877">
    <property type="term" value="P:diaminopimelate biosynthetic process"/>
    <property type="evidence" value="ECO:0007669"/>
    <property type="project" value="UniProtKB-UniRule"/>
</dbReference>
<dbReference type="UniPathway" id="UPA00034">
    <property type="reaction ID" value="UER00017"/>
</dbReference>
<sequence length="294" mass="30691">MFSGSIPALVTPFDDEGRFDEAAFRDLVEWQIAEGSSALVACGTTGEAATLDKDEHFRVVRVCVEQARGRVPVIAGAGSNDTAVAAANLCAAKEAGAAAALMVPPYYNRPGQEGIFRHFEALAPASPLPIVLYNVPARTVTDILPQTVIRIVEAFPTVFVAIKDASGALARVTQHRLALRDGFVQLSGNDDLSLAFNAMGGVGCISVTANAAPRLCAEFQAACASGDHAAALALHERLYRLHDAMFVDASPGPVKYALTRVRPGFPPALRLPMTPANEAARAAVDAGLSAAGLA</sequence>
<dbReference type="AlphaFoldDB" id="A0A1I5PWF0"/>
<proteinExistence type="inferred from homology"/>
<dbReference type="CDD" id="cd00950">
    <property type="entry name" value="DHDPS"/>
    <property type="match status" value="1"/>
</dbReference>
<feature type="binding site" evidence="12 15">
    <location>
        <position position="205"/>
    </location>
    <ligand>
        <name>pyruvate</name>
        <dbReference type="ChEBI" id="CHEBI:15361"/>
    </ligand>
</feature>
<keyword evidence="7 12" id="KW-0220">Diaminopimelate biosynthesis</keyword>
<evidence type="ECO:0000256" key="2">
    <source>
        <dbReference type="ARBA" id="ARBA00005120"/>
    </source>
</evidence>
<keyword evidence="17" id="KW-1185">Reference proteome</keyword>
<dbReference type="OrthoDB" id="9782828at2"/>
<evidence type="ECO:0000256" key="11">
    <source>
        <dbReference type="ARBA" id="ARBA00047836"/>
    </source>
</evidence>
<keyword evidence="9 12" id="KW-0456">Lyase</keyword>
<protein>
    <recommendedName>
        <fullName evidence="4 12">4-hydroxy-tetrahydrodipicolinate synthase</fullName>
        <shortName evidence="12">HTPA synthase</shortName>
        <ecNumber evidence="4 12">4.3.3.7</ecNumber>
    </recommendedName>
</protein>
<evidence type="ECO:0000256" key="1">
    <source>
        <dbReference type="ARBA" id="ARBA00003294"/>
    </source>
</evidence>
<evidence type="ECO:0000256" key="13">
    <source>
        <dbReference type="PIRNR" id="PIRNR001365"/>
    </source>
</evidence>
<dbReference type="HAMAP" id="MF_00418">
    <property type="entry name" value="DapA"/>
    <property type="match status" value="1"/>
</dbReference>
<evidence type="ECO:0000256" key="7">
    <source>
        <dbReference type="ARBA" id="ARBA00022915"/>
    </source>
</evidence>
<evidence type="ECO:0000313" key="17">
    <source>
        <dbReference type="Proteomes" id="UP000199586"/>
    </source>
</evidence>
<feature type="active site" description="Schiff-base intermediate with substrate" evidence="12 14">
    <location>
        <position position="163"/>
    </location>
</feature>
<feature type="site" description="Part of a proton relay during catalysis" evidence="12">
    <location>
        <position position="44"/>
    </location>
</feature>
<keyword evidence="8 12" id="KW-0457">Lysine biosynthesis</keyword>
<comment type="function">
    <text evidence="1 12">Catalyzes the condensation of (S)-aspartate-beta-semialdehyde [(S)-ASA] and pyruvate to 4-hydroxy-tetrahydrodipicolinate (HTPA).</text>
</comment>